<protein>
    <submittedName>
        <fullName evidence="1">Unannotated protein</fullName>
    </submittedName>
</protein>
<organism evidence="1">
    <name type="scientific">freshwater metagenome</name>
    <dbReference type="NCBI Taxonomy" id="449393"/>
    <lineage>
        <taxon>unclassified sequences</taxon>
        <taxon>metagenomes</taxon>
        <taxon>ecological metagenomes</taxon>
    </lineage>
</organism>
<sequence length="165" mass="18574">MNRAGLEVVVQNERAGVDIANRIDQTHNTTSTTKVETRKRFAKCGEMEERIAGENLRACEQPVVQLDLLRLRGMQFVPGVDAATRRTETRESKFCAVFVRKRFVRVDLFNVFASHYNGQLELTEVCIAQVIHCGANPFVGAFTAHCIVGDRIDTVERDLNVDVVH</sequence>
<name>A0A6J6GLG2_9ZZZZ</name>
<dbReference type="AlphaFoldDB" id="A0A6J6GLG2"/>
<dbReference type="EMBL" id="CAEZTY010000128">
    <property type="protein sequence ID" value="CAB4601060.1"/>
    <property type="molecule type" value="Genomic_DNA"/>
</dbReference>
<proteinExistence type="predicted"/>
<accession>A0A6J6GLG2</accession>
<gene>
    <name evidence="1" type="ORF">UFOPK1762_01927</name>
</gene>
<reference evidence="1" key="1">
    <citation type="submission" date="2020-05" db="EMBL/GenBank/DDBJ databases">
        <authorList>
            <person name="Chiriac C."/>
            <person name="Salcher M."/>
            <person name="Ghai R."/>
            <person name="Kavagutti S V."/>
        </authorList>
    </citation>
    <scope>NUCLEOTIDE SEQUENCE</scope>
</reference>
<evidence type="ECO:0000313" key="1">
    <source>
        <dbReference type="EMBL" id="CAB4601060.1"/>
    </source>
</evidence>